<dbReference type="SUPFAM" id="SSF50729">
    <property type="entry name" value="PH domain-like"/>
    <property type="match status" value="1"/>
</dbReference>
<dbReference type="AlphaFoldDB" id="A0A1M6F1U2"/>
<proteinExistence type="predicted"/>
<name>A0A1M6F1U2_9CLOT</name>
<dbReference type="Proteomes" id="UP000184080">
    <property type="component" value="Unassembled WGS sequence"/>
</dbReference>
<dbReference type="STRING" id="1121298.SAMN05444401_1778"/>
<dbReference type="OrthoDB" id="2085436at2"/>
<sequence length="109" mass="12660">MNVILLEGEEIIKEGKCFNCSFFSNQPGKLILTDRRLIFAGPGLDFERDNLNFNLRDIKSFEKASTFNVLRPIPLSNAIKITTLEGETYRFTVADRDKWLNVLKWHIRP</sequence>
<dbReference type="EMBL" id="FQZO01000002">
    <property type="protein sequence ID" value="SHI91640.1"/>
    <property type="molecule type" value="Genomic_DNA"/>
</dbReference>
<accession>A0A1M6F1U2</accession>
<dbReference type="InterPro" id="IPR011993">
    <property type="entry name" value="PH-like_dom_sf"/>
</dbReference>
<organism evidence="2 3">
    <name type="scientific">Clostridium amylolyticum</name>
    <dbReference type="NCBI Taxonomy" id="1121298"/>
    <lineage>
        <taxon>Bacteria</taxon>
        <taxon>Bacillati</taxon>
        <taxon>Bacillota</taxon>
        <taxon>Clostridia</taxon>
        <taxon>Eubacteriales</taxon>
        <taxon>Clostridiaceae</taxon>
        <taxon>Clostridium</taxon>
    </lineage>
</organism>
<dbReference type="InterPro" id="IPR004182">
    <property type="entry name" value="GRAM"/>
</dbReference>
<reference evidence="2 3" key="1">
    <citation type="submission" date="2016-11" db="EMBL/GenBank/DDBJ databases">
        <authorList>
            <person name="Jaros S."/>
            <person name="Januszkiewicz K."/>
            <person name="Wedrychowicz H."/>
        </authorList>
    </citation>
    <scope>NUCLEOTIDE SEQUENCE [LARGE SCALE GENOMIC DNA]</scope>
    <source>
        <strain evidence="2 3">DSM 21864</strain>
    </source>
</reference>
<evidence type="ECO:0000313" key="3">
    <source>
        <dbReference type="Proteomes" id="UP000184080"/>
    </source>
</evidence>
<dbReference type="Pfam" id="PF02893">
    <property type="entry name" value="GRAM"/>
    <property type="match status" value="1"/>
</dbReference>
<protein>
    <submittedName>
        <fullName evidence="2">PH domain-containing protein</fullName>
    </submittedName>
</protein>
<dbReference type="Gene3D" id="2.30.29.30">
    <property type="entry name" value="Pleckstrin-homology domain (PH domain)/Phosphotyrosine-binding domain (PTB)"/>
    <property type="match status" value="1"/>
</dbReference>
<evidence type="ECO:0000259" key="1">
    <source>
        <dbReference type="Pfam" id="PF02893"/>
    </source>
</evidence>
<feature type="domain" description="GRAM" evidence="1">
    <location>
        <begin position="5"/>
        <end position="92"/>
    </location>
</feature>
<keyword evidence="3" id="KW-1185">Reference proteome</keyword>
<gene>
    <name evidence="2" type="ORF">SAMN05444401_1778</name>
</gene>
<evidence type="ECO:0000313" key="2">
    <source>
        <dbReference type="EMBL" id="SHI91640.1"/>
    </source>
</evidence>
<dbReference type="RefSeq" id="WP_073005616.1">
    <property type="nucleotide sequence ID" value="NZ_FQZO01000002.1"/>
</dbReference>